<dbReference type="InterPro" id="IPR038718">
    <property type="entry name" value="SNF2-like_sf"/>
</dbReference>
<dbReference type="InterPro" id="IPR000330">
    <property type="entry name" value="SNF2_N"/>
</dbReference>
<dbReference type="InterPro" id="IPR001650">
    <property type="entry name" value="Helicase_C-like"/>
</dbReference>
<dbReference type="PROSITE" id="PS51192">
    <property type="entry name" value="HELICASE_ATP_BIND_1"/>
    <property type="match status" value="1"/>
</dbReference>
<dbReference type="InterPro" id="IPR014001">
    <property type="entry name" value="Helicase_ATP-bd"/>
</dbReference>
<accession>A0A1F4SME0</accession>
<protein>
    <recommendedName>
        <fullName evidence="8">Helicase SNF2</fullName>
    </recommendedName>
</protein>
<dbReference type="Gene3D" id="3.40.50.300">
    <property type="entry name" value="P-loop containing nucleotide triphosphate hydrolases"/>
    <property type="match status" value="1"/>
</dbReference>
<sequence>MIKKFKRNSNKPAKKQGVPYCHRPLNLSHEEWQKVLRQQFGQIQNFKLKNIGHHSIFSDFEVTNPVTNKTYKIAIRSEGLGLNFCSCPDFTTNTLGTCKHIEFTLHKLKKQKGAKKLFERGYSQPYSSIFLKYGTERKIMLRVGTVKPTEIQKLAKEYFDKDGVLMPSAFDRFEKFSESALKLDPGFRCYNDALNFVIEVRDGHKRKQLIAKKFPQGIKDAKLDGLLKTKLYTYQKEGILFAAGAGRCLIADDMGLGKTIQAIGAAELMAKEFGVEKVLIICPTSLKYQWESEIKKFTGRSALVIEGAYLKREQQYQMDSFYKIVSYNSIFRDLNFIEKLAPDLIILDEAQRIKNWKTRTAQSVKSISSPYAIILTGTPLENRLEELHSVVQFIDKFKLGPLFKFLEKHQVLDEKGKVTGYKELNRIGETLSDVLIRRNKKEVLKQLPERIDKNFFVSITAKQWEIHEENKEIVARLVHKWAKYKFLTEQERKNLLICLSRMRMVCNTTFILDETTNHGTKVEELMIFLNEVFETNEKVVIFSQWERMTRLVARELTNLKVGFLSLHGGVPSHKRRDLLSKFRDDPKSLVFLSTDAGGVGLNLQSASIVVNLDMPWNPAVLEQRIARVHRMGQTKPVRVVNFIASGTIEERLLSLISFKKSLFAGVLDGGENDVFMGESKFTKFMKTIEQVATPSAEQAHLPTLAKEEPAIGTQEISEEKAPKAEPMQELFSTGIAFLERLSTVAGNIETDKASGKQCLKIPMPDNETLEKLASAMDAFAKIFKR</sequence>
<dbReference type="AlphaFoldDB" id="A0A1F4SME0"/>
<organism evidence="6 7">
    <name type="scientific">candidate division WOR-1 bacterium RIFOXYB2_FULL_37_13</name>
    <dbReference type="NCBI Taxonomy" id="1802579"/>
    <lineage>
        <taxon>Bacteria</taxon>
        <taxon>Bacillati</taxon>
        <taxon>Saganbacteria</taxon>
    </lineage>
</organism>
<evidence type="ECO:0000259" key="4">
    <source>
        <dbReference type="PROSITE" id="PS51192"/>
    </source>
</evidence>
<dbReference type="PROSITE" id="PS50966">
    <property type="entry name" value="ZF_SWIM"/>
    <property type="match status" value="1"/>
</dbReference>
<dbReference type="GO" id="GO:0016787">
    <property type="term" value="F:hydrolase activity"/>
    <property type="evidence" value="ECO:0007669"/>
    <property type="project" value="UniProtKB-KW"/>
</dbReference>
<keyword evidence="2" id="KW-0862">Zinc</keyword>
<dbReference type="Pfam" id="PF00271">
    <property type="entry name" value="Helicase_C"/>
    <property type="match status" value="1"/>
</dbReference>
<gene>
    <name evidence="6" type="ORF">A2310_07980</name>
</gene>
<evidence type="ECO:0000313" key="7">
    <source>
        <dbReference type="Proteomes" id="UP000178417"/>
    </source>
</evidence>
<dbReference type="PANTHER" id="PTHR10799">
    <property type="entry name" value="SNF2/RAD54 HELICASE FAMILY"/>
    <property type="match status" value="1"/>
</dbReference>
<dbReference type="Gene3D" id="3.40.50.10810">
    <property type="entry name" value="Tandem AAA-ATPase domain"/>
    <property type="match status" value="1"/>
</dbReference>
<evidence type="ECO:0000259" key="5">
    <source>
        <dbReference type="PROSITE" id="PS51194"/>
    </source>
</evidence>
<evidence type="ECO:0000256" key="2">
    <source>
        <dbReference type="PROSITE-ProRule" id="PRU00325"/>
    </source>
</evidence>
<dbReference type="PROSITE" id="PS51194">
    <property type="entry name" value="HELICASE_CTER"/>
    <property type="match status" value="1"/>
</dbReference>
<dbReference type="CDD" id="cd18793">
    <property type="entry name" value="SF2_C_SNF"/>
    <property type="match status" value="1"/>
</dbReference>
<comment type="caution">
    <text evidence="6">The sequence shown here is derived from an EMBL/GenBank/DDBJ whole genome shotgun (WGS) entry which is preliminary data.</text>
</comment>
<dbReference type="SMART" id="SM00490">
    <property type="entry name" value="HELICc"/>
    <property type="match status" value="1"/>
</dbReference>
<dbReference type="Pfam" id="PF00176">
    <property type="entry name" value="SNF2-rel_dom"/>
    <property type="match status" value="1"/>
</dbReference>
<dbReference type="InterPro" id="IPR027417">
    <property type="entry name" value="P-loop_NTPase"/>
</dbReference>
<feature type="domain" description="Helicase ATP-binding" evidence="4">
    <location>
        <begin position="239"/>
        <end position="397"/>
    </location>
</feature>
<keyword evidence="2" id="KW-0863">Zinc-finger</keyword>
<dbReference type="GO" id="GO:0008270">
    <property type="term" value="F:zinc ion binding"/>
    <property type="evidence" value="ECO:0007669"/>
    <property type="project" value="UniProtKB-KW"/>
</dbReference>
<evidence type="ECO:0000313" key="6">
    <source>
        <dbReference type="EMBL" id="OGC21517.1"/>
    </source>
</evidence>
<dbReference type="GO" id="GO:0005524">
    <property type="term" value="F:ATP binding"/>
    <property type="evidence" value="ECO:0007669"/>
    <property type="project" value="InterPro"/>
</dbReference>
<reference evidence="6 7" key="1">
    <citation type="journal article" date="2016" name="Nat. Commun.">
        <title>Thousands of microbial genomes shed light on interconnected biogeochemical processes in an aquifer system.</title>
        <authorList>
            <person name="Anantharaman K."/>
            <person name="Brown C.T."/>
            <person name="Hug L.A."/>
            <person name="Sharon I."/>
            <person name="Castelle C.J."/>
            <person name="Probst A.J."/>
            <person name="Thomas B.C."/>
            <person name="Singh A."/>
            <person name="Wilkins M.J."/>
            <person name="Karaoz U."/>
            <person name="Brodie E.L."/>
            <person name="Williams K.H."/>
            <person name="Hubbard S.S."/>
            <person name="Banfield J.F."/>
        </authorList>
    </citation>
    <scope>NUCLEOTIDE SEQUENCE [LARGE SCALE GENOMIC DNA]</scope>
</reference>
<dbReference type="EMBL" id="MEUB01000040">
    <property type="protein sequence ID" value="OGC21517.1"/>
    <property type="molecule type" value="Genomic_DNA"/>
</dbReference>
<dbReference type="SUPFAM" id="SSF52540">
    <property type="entry name" value="P-loop containing nucleoside triphosphate hydrolases"/>
    <property type="match status" value="2"/>
</dbReference>
<evidence type="ECO:0000259" key="3">
    <source>
        <dbReference type="PROSITE" id="PS50966"/>
    </source>
</evidence>
<dbReference type="SMART" id="SM00487">
    <property type="entry name" value="DEXDc"/>
    <property type="match status" value="1"/>
</dbReference>
<dbReference type="Proteomes" id="UP000178417">
    <property type="component" value="Unassembled WGS sequence"/>
</dbReference>
<name>A0A1F4SME0_UNCSA</name>
<keyword evidence="1" id="KW-0378">Hydrolase</keyword>
<proteinExistence type="predicted"/>
<evidence type="ECO:0000256" key="1">
    <source>
        <dbReference type="ARBA" id="ARBA00022801"/>
    </source>
</evidence>
<dbReference type="InterPro" id="IPR007527">
    <property type="entry name" value="Znf_SWIM"/>
</dbReference>
<feature type="domain" description="SWIM-type" evidence="3">
    <location>
        <begin position="71"/>
        <end position="109"/>
    </location>
</feature>
<evidence type="ECO:0008006" key="8">
    <source>
        <dbReference type="Google" id="ProtNLM"/>
    </source>
</evidence>
<dbReference type="STRING" id="1802579.A2310_07980"/>
<dbReference type="InterPro" id="IPR049730">
    <property type="entry name" value="SNF2/RAD54-like_C"/>
</dbReference>
<keyword evidence="2" id="KW-0479">Metal-binding</keyword>
<feature type="domain" description="Helicase C-terminal" evidence="5">
    <location>
        <begin position="521"/>
        <end position="682"/>
    </location>
</feature>